<evidence type="ECO:0000256" key="3">
    <source>
        <dbReference type="ARBA" id="ARBA00022679"/>
    </source>
</evidence>
<comment type="catalytic activity">
    <reaction evidence="5">
        <text>a purine 2'-deoxy-D-ribonucleoside + phosphate = a purine nucleobase + 2-deoxy-alpha-D-ribose 1-phosphate</text>
        <dbReference type="Rhea" id="RHEA:36431"/>
        <dbReference type="ChEBI" id="CHEBI:26386"/>
        <dbReference type="ChEBI" id="CHEBI:43474"/>
        <dbReference type="ChEBI" id="CHEBI:57259"/>
        <dbReference type="ChEBI" id="CHEBI:142361"/>
        <dbReference type="EC" id="2.4.2.1"/>
    </reaction>
</comment>
<feature type="binding site" description="in other chain" evidence="5">
    <location>
        <begin position="208"/>
        <end position="209"/>
    </location>
    <ligand>
        <name>a purine D-ribonucleoside</name>
        <dbReference type="ChEBI" id="CHEBI:142355"/>
        <note>ligand shared between dimeric partners</note>
    </ligand>
</feature>
<comment type="subunit">
    <text evidence="5">Homohexamer; trimer of homodimers.</text>
</comment>
<reference evidence="7 8" key="1">
    <citation type="journal article" date="2017" name="Genome Announc.">
        <title>Draft Genome Sequence of Romboutsia weinsteinii sp. nov. Strain CCRI-19649(T) Isolated from Surface Water.</title>
        <authorList>
            <person name="Maheux A.F."/>
            <person name="Boudreau D.K."/>
            <person name="Berube E."/>
            <person name="Boissinot M."/>
            <person name="Cantin P."/>
            <person name="Raymond F."/>
            <person name="Corbeil J."/>
            <person name="Omar R.F."/>
            <person name="Bergeron M.G."/>
        </authorList>
    </citation>
    <scope>NUCLEOTIDE SEQUENCE [LARGE SCALE GENOMIC DNA]</scope>
    <source>
        <strain evidence="7 8">CCRI-19649</strain>
    </source>
</reference>
<dbReference type="OrthoDB" id="9782889at2"/>
<keyword evidence="2 5" id="KW-0328">Glycosyltransferase</keyword>
<comment type="catalytic activity">
    <reaction evidence="4">
        <text>uridine + phosphate = alpha-D-ribose 1-phosphate + uracil</text>
        <dbReference type="Rhea" id="RHEA:24388"/>
        <dbReference type="ChEBI" id="CHEBI:16704"/>
        <dbReference type="ChEBI" id="CHEBI:17568"/>
        <dbReference type="ChEBI" id="CHEBI:43474"/>
        <dbReference type="ChEBI" id="CHEBI:57720"/>
        <dbReference type="EC" id="2.4.2.3"/>
    </reaction>
</comment>
<feature type="binding site" description="in other chain" evidence="5">
    <location>
        <begin position="184"/>
        <end position="186"/>
    </location>
    <ligand>
        <name>a purine D-ribonucleoside</name>
        <dbReference type="ChEBI" id="CHEBI:142355"/>
        <note>ligand shared between dimeric partners</note>
    </ligand>
</feature>
<proteinExistence type="inferred from homology"/>
<dbReference type="GO" id="GO:0042278">
    <property type="term" value="P:purine nucleoside metabolic process"/>
    <property type="evidence" value="ECO:0007669"/>
    <property type="project" value="UniProtKB-UniRule"/>
</dbReference>
<comment type="catalytic activity">
    <reaction evidence="5">
        <text>a purine D-ribonucleoside + phosphate = a purine nucleobase + alpha-D-ribose 1-phosphate</text>
        <dbReference type="Rhea" id="RHEA:19805"/>
        <dbReference type="ChEBI" id="CHEBI:26386"/>
        <dbReference type="ChEBI" id="CHEBI:43474"/>
        <dbReference type="ChEBI" id="CHEBI:57720"/>
        <dbReference type="ChEBI" id="CHEBI:142355"/>
        <dbReference type="EC" id="2.4.2.1"/>
    </reaction>
</comment>
<feature type="site" description="Important for catalytic activity" evidence="5">
    <location>
        <position position="222"/>
    </location>
</feature>
<dbReference type="GO" id="GO:0004731">
    <property type="term" value="F:purine-nucleoside phosphorylase activity"/>
    <property type="evidence" value="ECO:0007669"/>
    <property type="project" value="UniProtKB-UniRule"/>
</dbReference>
<dbReference type="PANTHER" id="PTHR43691">
    <property type="entry name" value="URIDINE PHOSPHORYLASE"/>
    <property type="match status" value="1"/>
</dbReference>
<sequence>MSNTPTPHNNAKKGDIADTVLLPGDPLRAKFIAETFLEDVVQYNTVRGMFGYTGYYKGRKISVQGSGMGMPSIGIYSYELIHFYGVKNLVRIGSAGAINENLKLHDVVIGMGACTDSNFAYQYNLPGTFAPIASYELMQNAINVAHEQGTKVNVGNILSADVFYSDAGLDNLAKWKKMGVLCVEMEAAALYMNAARAGVNALCILTISDCPFTGEETTSHDRQVAFTKMMEIALELA</sequence>
<dbReference type="NCBIfam" id="NF004489">
    <property type="entry name" value="PRK05819.1"/>
    <property type="match status" value="1"/>
</dbReference>
<feature type="binding site" description="in other chain" evidence="5">
    <location>
        <begin position="91"/>
        <end position="94"/>
    </location>
    <ligand>
        <name>phosphate</name>
        <dbReference type="ChEBI" id="CHEBI:43474"/>
        <note>ligand shared between dimeric partners</note>
    </ligand>
</feature>
<dbReference type="EMBL" id="NOJY02000007">
    <property type="protein sequence ID" value="RDY28344.1"/>
    <property type="molecule type" value="Genomic_DNA"/>
</dbReference>
<dbReference type="GO" id="GO:0006218">
    <property type="term" value="P:uridine catabolic process"/>
    <property type="evidence" value="ECO:0007669"/>
    <property type="project" value="TreeGrafter"/>
</dbReference>
<dbReference type="PROSITE" id="PS01232">
    <property type="entry name" value="PNP_UDP_1"/>
    <property type="match status" value="1"/>
</dbReference>
<feature type="binding site" description="in other chain" evidence="5">
    <location>
        <position position="28"/>
    </location>
    <ligand>
        <name>phosphate</name>
        <dbReference type="ChEBI" id="CHEBI:43474"/>
        <note>ligand shared between dimeric partners</note>
    </ligand>
</feature>
<dbReference type="AlphaFoldDB" id="A0A371J6H9"/>
<name>A0A371J6H9_9FIRM</name>
<gene>
    <name evidence="5 7" type="primary">deoD</name>
    <name evidence="7" type="ORF">CHL78_005435</name>
</gene>
<dbReference type="RefSeq" id="WP_094368369.1">
    <property type="nucleotide sequence ID" value="NZ_NOJY02000007.1"/>
</dbReference>
<evidence type="ECO:0000256" key="4">
    <source>
        <dbReference type="ARBA" id="ARBA00048447"/>
    </source>
</evidence>
<evidence type="ECO:0000256" key="2">
    <source>
        <dbReference type="ARBA" id="ARBA00022676"/>
    </source>
</evidence>
<comment type="similarity">
    <text evidence="1 5">Belongs to the PNP/UDP phosphorylase family.</text>
</comment>
<evidence type="ECO:0000256" key="5">
    <source>
        <dbReference type="HAMAP-Rule" id="MF_01627"/>
    </source>
</evidence>
<dbReference type="Gene3D" id="3.40.50.1580">
    <property type="entry name" value="Nucleoside phosphorylase domain"/>
    <property type="match status" value="1"/>
</dbReference>
<feature type="binding site" evidence="5">
    <location>
        <position position="8"/>
    </location>
    <ligand>
        <name>a purine D-ribonucleoside</name>
        <dbReference type="ChEBI" id="CHEBI:142355"/>
        <note>ligand shared between dimeric partners</note>
    </ligand>
</feature>
<dbReference type="InterPro" id="IPR018016">
    <property type="entry name" value="Nucleoside_phosphorylase_CS"/>
</dbReference>
<comment type="caution">
    <text evidence="7">The sequence shown here is derived from an EMBL/GenBank/DDBJ whole genome shotgun (WGS) entry which is preliminary data.</text>
</comment>
<dbReference type="EC" id="2.4.2.1" evidence="5"/>
<comment type="function">
    <text evidence="5">Catalyzes the reversible phosphorolytic breakdown of the N-glycosidic bond in the beta-(deoxy)ribonucleoside molecules, with the formation of the corresponding free purine bases and pentose-1-phosphate.</text>
</comment>
<dbReference type="CDD" id="cd09006">
    <property type="entry name" value="PNP_EcPNPI-like"/>
    <property type="match status" value="1"/>
</dbReference>
<keyword evidence="8" id="KW-1185">Reference proteome</keyword>
<dbReference type="InterPro" id="IPR004402">
    <property type="entry name" value="DeoD-type"/>
</dbReference>
<dbReference type="Proteomes" id="UP000215694">
    <property type="component" value="Unassembled WGS sequence"/>
</dbReference>
<dbReference type="HAMAP" id="MF_01627">
    <property type="entry name" value="Pur_nucleosid_phosp"/>
    <property type="match status" value="1"/>
</dbReference>
<evidence type="ECO:0000256" key="1">
    <source>
        <dbReference type="ARBA" id="ARBA00010456"/>
    </source>
</evidence>
<dbReference type="Pfam" id="PF01048">
    <property type="entry name" value="PNP_UDP_1"/>
    <property type="match status" value="1"/>
</dbReference>
<accession>A0A371J6H9</accession>
<protein>
    <recommendedName>
        <fullName evidence="5">Purine nucleoside phosphorylase DeoD-type</fullName>
        <shortName evidence="5">PNP</shortName>
        <ecNumber evidence="5">2.4.2.1</ecNumber>
    </recommendedName>
</protein>
<feature type="binding site" description="in other chain" evidence="5">
    <location>
        <position position="24"/>
    </location>
    <ligand>
        <name>phosphate</name>
        <dbReference type="ChEBI" id="CHEBI:43474"/>
        <note>ligand shared between dimeric partners</note>
    </ligand>
</feature>
<dbReference type="InterPro" id="IPR000845">
    <property type="entry name" value="Nucleoside_phosphorylase_d"/>
</dbReference>
<feature type="binding site" evidence="5">
    <location>
        <position position="47"/>
    </location>
    <ligand>
        <name>phosphate</name>
        <dbReference type="ChEBI" id="CHEBI:43474"/>
        <note>ligand shared between dimeric partners</note>
    </ligand>
</feature>
<dbReference type="GO" id="GO:0004850">
    <property type="term" value="F:uridine phosphorylase activity"/>
    <property type="evidence" value="ECO:0007669"/>
    <property type="project" value="UniProtKB-EC"/>
</dbReference>
<keyword evidence="3 5" id="KW-0808">Transferase</keyword>
<dbReference type="NCBIfam" id="TIGR00107">
    <property type="entry name" value="deoD"/>
    <property type="match status" value="1"/>
</dbReference>
<dbReference type="SUPFAM" id="SSF53167">
    <property type="entry name" value="Purine and uridine phosphorylases"/>
    <property type="match status" value="1"/>
</dbReference>
<evidence type="ECO:0000313" key="7">
    <source>
        <dbReference type="EMBL" id="RDY28344.1"/>
    </source>
</evidence>
<dbReference type="GO" id="GO:0005829">
    <property type="term" value="C:cytosol"/>
    <property type="evidence" value="ECO:0007669"/>
    <property type="project" value="TreeGrafter"/>
</dbReference>
<feature type="domain" description="Nucleoside phosphorylase" evidence="6">
    <location>
        <begin position="20"/>
        <end position="228"/>
    </location>
</feature>
<feature type="active site" description="Proton donor" evidence="5">
    <location>
        <position position="209"/>
    </location>
</feature>
<dbReference type="PANTHER" id="PTHR43691:SF11">
    <property type="entry name" value="FI09636P-RELATED"/>
    <property type="match status" value="1"/>
</dbReference>
<dbReference type="NCBIfam" id="NF009914">
    <property type="entry name" value="PRK13374.1"/>
    <property type="match status" value="1"/>
</dbReference>
<evidence type="ECO:0000313" key="8">
    <source>
        <dbReference type="Proteomes" id="UP000215694"/>
    </source>
</evidence>
<organism evidence="7 8">
    <name type="scientific">Romboutsia weinsteinii</name>
    <dbReference type="NCBI Taxonomy" id="2020949"/>
    <lineage>
        <taxon>Bacteria</taxon>
        <taxon>Bacillati</taxon>
        <taxon>Bacillota</taxon>
        <taxon>Clostridia</taxon>
        <taxon>Peptostreptococcales</taxon>
        <taxon>Peptostreptococcaceae</taxon>
        <taxon>Romboutsia</taxon>
    </lineage>
</organism>
<dbReference type="InterPro" id="IPR035994">
    <property type="entry name" value="Nucleoside_phosphorylase_sf"/>
</dbReference>
<evidence type="ECO:0000259" key="6">
    <source>
        <dbReference type="Pfam" id="PF01048"/>
    </source>
</evidence>